<evidence type="ECO:0000313" key="2">
    <source>
        <dbReference type="Proteomes" id="UP000248889"/>
    </source>
</evidence>
<gene>
    <name evidence="1" type="ORF">DN069_17625</name>
</gene>
<keyword evidence="2" id="KW-1185">Reference proteome</keyword>
<evidence type="ECO:0000313" key="1">
    <source>
        <dbReference type="EMBL" id="RAG84309.1"/>
    </source>
</evidence>
<name>A0A2X0KA14_9ACTN</name>
<dbReference type="AlphaFoldDB" id="A0A2X0KA14"/>
<evidence type="ECO:0008006" key="3">
    <source>
        <dbReference type="Google" id="ProtNLM"/>
    </source>
</evidence>
<organism evidence="1 2">
    <name type="scientific">Streptacidiphilus pinicola</name>
    <dbReference type="NCBI Taxonomy" id="2219663"/>
    <lineage>
        <taxon>Bacteria</taxon>
        <taxon>Bacillati</taxon>
        <taxon>Actinomycetota</taxon>
        <taxon>Actinomycetes</taxon>
        <taxon>Kitasatosporales</taxon>
        <taxon>Streptomycetaceae</taxon>
        <taxon>Streptacidiphilus</taxon>
    </lineage>
</organism>
<dbReference type="OrthoDB" id="1551204at2"/>
<reference evidence="1 2" key="1">
    <citation type="submission" date="2018-06" db="EMBL/GenBank/DDBJ databases">
        <title>Streptacidiphilus pinicola sp. nov., isolated from pine grove soil.</title>
        <authorList>
            <person name="Roh S.G."/>
            <person name="Park S."/>
            <person name="Kim M.-K."/>
            <person name="Yun B.-R."/>
            <person name="Park J."/>
            <person name="Kim M.J."/>
            <person name="Kim Y.S."/>
            <person name="Kim S.B."/>
        </authorList>
    </citation>
    <scope>NUCLEOTIDE SEQUENCE [LARGE SCALE GENOMIC DNA]</scope>
    <source>
        <strain evidence="1 2">MMS16-CNU450</strain>
    </source>
</reference>
<dbReference type="Proteomes" id="UP000248889">
    <property type="component" value="Unassembled WGS sequence"/>
</dbReference>
<sequence>MRLAGGRRGPGRPRTVVSIRHLVLRLAQENPSWGYRRIHGERAVLGIRVAPSAVSEFLEAGGVDPRLHRSSASAALPTPPMHVIRAGAATAVICATRLDCRAADPPGSASWRA</sequence>
<accession>A0A2X0KA14</accession>
<comment type="caution">
    <text evidence="1">The sequence shown here is derived from an EMBL/GenBank/DDBJ whole genome shotgun (WGS) entry which is preliminary data.</text>
</comment>
<proteinExistence type="predicted"/>
<protein>
    <recommendedName>
        <fullName evidence="3">HTH-like domain-containing protein</fullName>
    </recommendedName>
</protein>
<dbReference type="EMBL" id="QKYN01000067">
    <property type="protein sequence ID" value="RAG84309.1"/>
    <property type="molecule type" value="Genomic_DNA"/>
</dbReference>